<name>A0A137PGX4_CONC2</name>
<dbReference type="EMBL" id="KQ964426">
    <property type="protein sequence ID" value="KXN74253.1"/>
    <property type="molecule type" value="Genomic_DNA"/>
</dbReference>
<evidence type="ECO:0000313" key="2">
    <source>
        <dbReference type="EMBL" id="KXN74253.1"/>
    </source>
</evidence>
<sequence length="81" mass="9516">MAKKTDYYPVEDHENDGLLKLDGNVTQDLPLSTTPTKKCKKSCRRFKRVFRFLIGFLAIPLIVYVYFYGFNSPFHFNEFNA</sequence>
<gene>
    <name evidence="2" type="ORF">CONCODRAFT_2792</name>
</gene>
<proteinExistence type="predicted"/>
<keyword evidence="1" id="KW-0472">Membrane</keyword>
<feature type="non-terminal residue" evidence="2">
    <location>
        <position position="81"/>
    </location>
</feature>
<organism evidence="2 3">
    <name type="scientific">Conidiobolus coronatus (strain ATCC 28846 / CBS 209.66 / NRRL 28638)</name>
    <name type="common">Delacroixia coronata</name>
    <dbReference type="NCBI Taxonomy" id="796925"/>
    <lineage>
        <taxon>Eukaryota</taxon>
        <taxon>Fungi</taxon>
        <taxon>Fungi incertae sedis</taxon>
        <taxon>Zoopagomycota</taxon>
        <taxon>Entomophthoromycotina</taxon>
        <taxon>Entomophthoromycetes</taxon>
        <taxon>Entomophthorales</taxon>
        <taxon>Ancylistaceae</taxon>
        <taxon>Conidiobolus</taxon>
    </lineage>
</organism>
<keyword evidence="1" id="KW-0812">Transmembrane</keyword>
<feature type="transmembrane region" description="Helical" evidence="1">
    <location>
        <begin position="49"/>
        <end position="69"/>
    </location>
</feature>
<dbReference type="Proteomes" id="UP000070444">
    <property type="component" value="Unassembled WGS sequence"/>
</dbReference>
<evidence type="ECO:0000313" key="3">
    <source>
        <dbReference type="Proteomes" id="UP000070444"/>
    </source>
</evidence>
<evidence type="ECO:0000256" key="1">
    <source>
        <dbReference type="SAM" id="Phobius"/>
    </source>
</evidence>
<keyword evidence="3" id="KW-1185">Reference proteome</keyword>
<keyword evidence="1" id="KW-1133">Transmembrane helix</keyword>
<accession>A0A137PGX4</accession>
<dbReference type="AlphaFoldDB" id="A0A137PGX4"/>
<protein>
    <submittedName>
        <fullName evidence="2">Uncharacterized protein</fullName>
    </submittedName>
</protein>
<reference evidence="2 3" key="1">
    <citation type="journal article" date="2015" name="Genome Biol. Evol.">
        <title>Phylogenomic analyses indicate that early fungi evolved digesting cell walls of algal ancestors of land plants.</title>
        <authorList>
            <person name="Chang Y."/>
            <person name="Wang S."/>
            <person name="Sekimoto S."/>
            <person name="Aerts A.L."/>
            <person name="Choi C."/>
            <person name="Clum A."/>
            <person name="LaButti K.M."/>
            <person name="Lindquist E.A."/>
            <person name="Yee Ngan C."/>
            <person name="Ohm R.A."/>
            <person name="Salamov A.A."/>
            <person name="Grigoriev I.V."/>
            <person name="Spatafora J.W."/>
            <person name="Berbee M.L."/>
        </authorList>
    </citation>
    <scope>NUCLEOTIDE SEQUENCE [LARGE SCALE GENOMIC DNA]</scope>
    <source>
        <strain evidence="2 3">NRRL 28638</strain>
    </source>
</reference>